<feature type="region of interest" description="Disordered" evidence="1">
    <location>
        <begin position="19"/>
        <end position="43"/>
    </location>
</feature>
<evidence type="ECO:0000313" key="2">
    <source>
        <dbReference type="EMBL" id="BBA97463.1"/>
    </source>
</evidence>
<evidence type="ECO:0000256" key="1">
    <source>
        <dbReference type="SAM" id="MobiDB-lite"/>
    </source>
</evidence>
<dbReference type="AlphaFoldDB" id="A0A7U3URM8"/>
<dbReference type="KEGG" id="arev:RVR_3223"/>
<evidence type="ECO:0000313" key="3">
    <source>
        <dbReference type="Proteomes" id="UP000595703"/>
    </source>
</evidence>
<reference evidence="2 3" key="2">
    <citation type="journal article" date="2011" name="J. Antibiot.">
        <title>Furaquinocins I and J: novel polyketide isoprenoid hybrid compounds from Streptomyces reveromyceticus SN-593.</title>
        <authorList>
            <person name="Panthee S."/>
            <person name="Takahashi S."/>
            <person name="Takagi H."/>
            <person name="Nogawa T."/>
            <person name="Oowada E."/>
            <person name="Uramoto M."/>
            <person name="Osada H."/>
        </authorList>
    </citation>
    <scope>NUCLEOTIDE SEQUENCE [LARGE SCALE GENOMIC DNA]</scope>
    <source>
        <strain evidence="2 3">SN-593</strain>
    </source>
</reference>
<sequence length="43" mass="4585">MKILSTLVRADAGEVRVGGHAWHANRRPSGPRSGSPDSFPSAR</sequence>
<reference evidence="2 3" key="4">
    <citation type="journal article" date="2020" name="Sci. Rep.">
        <title>beta-carboline chemical signals induce reveromycin production through a LuxR family regulator in Streptomyces sp. SN-593.</title>
        <authorList>
            <person name="Panthee S."/>
            <person name="Kito N."/>
            <person name="Hayashi T."/>
            <person name="Shimizu T."/>
            <person name="Ishikawa J."/>
            <person name="Hamamoto H."/>
            <person name="Osada H."/>
            <person name="Takahashi S."/>
        </authorList>
    </citation>
    <scope>NUCLEOTIDE SEQUENCE [LARGE SCALE GENOMIC DNA]</scope>
    <source>
        <strain evidence="2 3">SN-593</strain>
    </source>
</reference>
<gene>
    <name evidence="2" type="ORF">RVR_3223</name>
</gene>
<dbReference type="Proteomes" id="UP000595703">
    <property type="component" value="Chromosome"/>
</dbReference>
<protein>
    <submittedName>
        <fullName evidence="2">Uncharacterized protein</fullName>
    </submittedName>
</protein>
<proteinExistence type="predicted"/>
<name>A0A7U3URM8_9ACTN</name>
<reference evidence="2 3" key="1">
    <citation type="journal article" date="2010" name="J. Bacteriol.">
        <title>Biochemical characterization of a novel indole prenyltransferase from Streptomyces sp. SN-593.</title>
        <authorList>
            <person name="Takahashi S."/>
            <person name="Takagi H."/>
            <person name="Toyoda A."/>
            <person name="Uramoto M."/>
            <person name="Nogawa T."/>
            <person name="Ueki M."/>
            <person name="Sakaki Y."/>
            <person name="Osada H."/>
        </authorList>
    </citation>
    <scope>NUCLEOTIDE SEQUENCE [LARGE SCALE GENOMIC DNA]</scope>
    <source>
        <strain evidence="2 3">SN-593</strain>
    </source>
</reference>
<feature type="compositionally biased region" description="Low complexity" evidence="1">
    <location>
        <begin position="27"/>
        <end position="36"/>
    </location>
</feature>
<dbReference type="EMBL" id="AP018365">
    <property type="protein sequence ID" value="BBA97463.1"/>
    <property type="molecule type" value="Genomic_DNA"/>
</dbReference>
<organism evidence="2 3">
    <name type="scientific">Actinacidiphila reveromycinica</name>
    <dbReference type="NCBI Taxonomy" id="659352"/>
    <lineage>
        <taxon>Bacteria</taxon>
        <taxon>Bacillati</taxon>
        <taxon>Actinomycetota</taxon>
        <taxon>Actinomycetes</taxon>
        <taxon>Kitasatosporales</taxon>
        <taxon>Streptomycetaceae</taxon>
        <taxon>Actinacidiphila</taxon>
    </lineage>
</organism>
<reference evidence="2 3" key="3">
    <citation type="journal article" date="2011" name="Nat. Chem. Biol.">
        <title>Reveromycin A biosynthesis uses RevG and RevJ for stereospecific spiroacetal formation.</title>
        <authorList>
            <person name="Takahashi S."/>
            <person name="Toyoda A."/>
            <person name="Sekiyama Y."/>
            <person name="Takagi H."/>
            <person name="Nogawa T."/>
            <person name="Uramoto M."/>
            <person name="Suzuki R."/>
            <person name="Koshino H."/>
            <person name="Kumano T."/>
            <person name="Panthee S."/>
            <person name="Dairi T."/>
            <person name="Ishikawa J."/>
            <person name="Ikeda H."/>
            <person name="Sakaki Y."/>
            <person name="Osada H."/>
        </authorList>
    </citation>
    <scope>NUCLEOTIDE SEQUENCE [LARGE SCALE GENOMIC DNA]</scope>
    <source>
        <strain evidence="2 3">SN-593</strain>
    </source>
</reference>
<accession>A0A7U3URM8</accession>
<keyword evidence="3" id="KW-1185">Reference proteome</keyword>